<proteinExistence type="predicted"/>
<organism evidence="1 2">
    <name type="scientific">Trifolium medium</name>
    <dbReference type="NCBI Taxonomy" id="97028"/>
    <lineage>
        <taxon>Eukaryota</taxon>
        <taxon>Viridiplantae</taxon>
        <taxon>Streptophyta</taxon>
        <taxon>Embryophyta</taxon>
        <taxon>Tracheophyta</taxon>
        <taxon>Spermatophyta</taxon>
        <taxon>Magnoliopsida</taxon>
        <taxon>eudicotyledons</taxon>
        <taxon>Gunneridae</taxon>
        <taxon>Pentapetalae</taxon>
        <taxon>rosids</taxon>
        <taxon>fabids</taxon>
        <taxon>Fabales</taxon>
        <taxon>Fabaceae</taxon>
        <taxon>Papilionoideae</taxon>
        <taxon>50 kb inversion clade</taxon>
        <taxon>NPAAA clade</taxon>
        <taxon>Hologalegina</taxon>
        <taxon>IRL clade</taxon>
        <taxon>Trifolieae</taxon>
        <taxon>Trifolium</taxon>
    </lineage>
</organism>
<dbReference type="AlphaFoldDB" id="A0A392V7Y3"/>
<name>A0A392V7Y3_9FABA</name>
<comment type="caution">
    <text evidence="1">The sequence shown here is derived from an EMBL/GenBank/DDBJ whole genome shotgun (WGS) entry which is preliminary data.</text>
</comment>
<protein>
    <submittedName>
        <fullName evidence="1">Uncharacterized protein</fullName>
    </submittedName>
</protein>
<dbReference type="EMBL" id="LXQA011089704">
    <property type="protein sequence ID" value="MCI84384.1"/>
    <property type="molecule type" value="Genomic_DNA"/>
</dbReference>
<evidence type="ECO:0000313" key="2">
    <source>
        <dbReference type="Proteomes" id="UP000265520"/>
    </source>
</evidence>
<dbReference type="Proteomes" id="UP000265520">
    <property type="component" value="Unassembled WGS sequence"/>
</dbReference>
<feature type="non-terminal residue" evidence="1">
    <location>
        <position position="36"/>
    </location>
</feature>
<accession>A0A392V7Y3</accession>
<sequence length="36" mass="4263">MHQMDSLHRWILKQQRHLCRTDLGKRGGVGSRSFVK</sequence>
<evidence type="ECO:0000313" key="1">
    <source>
        <dbReference type="EMBL" id="MCI84384.1"/>
    </source>
</evidence>
<reference evidence="1 2" key="1">
    <citation type="journal article" date="2018" name="Front. Plant Sci.">
        <title>Red Clover (Trifolium pratense) and Zigzag Clover (T. medium) - A Picture of Genomic Similarities and Differences.</title>
        <authorList>
            <person name="Dluhosova J."/>
            <person name="Istvanek J."/>
            <person name="Nedelnik J."/>
            <person name="Repkova J."/>
        </authorList>
    </citation>
    <scope>NUCLEOTIDE SEQUENCE [LARGE SCALE GENOMIC DNA]</scope>
    <source>
        <strain evidence="2">cv. 10/8</strain>
        <tissue evidence="1">Leaf</tissue>
    </source>
</reference>
<keyword evidence="2" id="KW-1185">Reference proteome</keyword>